<name>A0A6H9YV03_9ACTN</name>
<keyword evidence="3" id="KW-1185">Reference proteome</keyword>
<evidence type="ECO:0000259" key="1">
    <source>
        <dbReference type="Pfam" id="PF09346"/>
    </source>
</evidence>
<reference evidence="2 3" key="1">
    <citation type="submission" date="2019-09" db="EMBL/GenBank/DDBJ databases">
        <title>Actinomadura physcomitrii sp. nov., a novel actinomycete isolated from moss [Physcomitrium sphaericum (Ludw) Fuernr].</title>
        <authorList>
            <person name="Zhuang X."/>
            <person name="Liu C."/>
        </authorList>
    </citation>
    <scope>NUCLEOTIDE SEQUENCE [LARGE SCALE GENOMIC DNA]</scope>
    <source>
        <strain evidence="2 3">HMC1</strain>
    </source>
</reference>
<proteinExistence type="predicted"/>
<organism evidence="2 3">
    <name type="scientific">Actinomadura rudentiformis</name>
    <dbReference type="NCBI Taxonomy" id="359158"/>
    <lineage>
        <taxon>Bacteria</taxon>
        <taxon>Bacillati</taxon>
        <taxon>Actinomycetota</taxon>
        <taxon>Actinomycetes</taxon>
        <taxon>Streptosporangiales</taxon>
        <taxon>Thermomonosporaceae</taxon>
        <taxon>Actinomadura</taxon>
    </lineage>
</organism>
<comment type="caution">
    <text evidence="2">The sequence shown here is derived from an EMBL/GenBank/DDBJ whole genome shotgun (WGS) entry which is preliminary data.</text>
</comment>
<dbReference type="InterPro" id="IPR018958">
    <property type="entry name" value="Knr4/Smi1-like_dom"/>
</dbReference>
<dbReference type="SUPFAM" id="SSF160631">
    <property type="entry name" value="SMI1/KNR4-like"/>
    <property type="match status" value="1"/>
</dbReference>
<dbReference type="Pfam" id="PF09346">
    <property type="entry name" value="SMI1_KNR4"/>
    <property type="match status" value="1"/>
</dbReference>
<dbReference type="AlphaFoldDB" id="A0A6H9YV03"/>
<evidence type="ECO:0000313" key="3">
    <source>
        <dbReference type="Proteomes" id="UP000468735"/>
    </source>
</evidence>
<evidence type="ECO:0000313" key="2">
    <source>
        <dbReference type="EMBL" id="KAB2343719.1"/>
    </source>
</evidence>
<dbReference type="InterPro" id="IPR037883">
    <property type="entry name" value="Knr4/Smi1-like_sf"/>
</dbReference>
<dbReference type="Proteomes" id="UP000468735">
    <property type="component" value="Unassembled WGS sequence"/>
</dbReference>
<feature type="domain" description="Knr4/Smi1-like" evidence="1">
    <location>
        <begin position="30"/>
        <end position="149"/>
    </location>
</feature>
<dbReference type="EMBL" id="WBMT01000018">
    <property type="protein sequence ID" value="KAB2343719.1"/>
    <property type="molecule type" value="Genomic_DNA"/>
</dbReference>
<gene>
    <name evidence="2" type="ORF">F8566_33910</name>
</gene>
<accession>A0A6H9YV03</accession>
<sequence>MDVDQAGPAELDALRAAFDVDLREPPLGWDAVRAFETEHTIVLPEPYRTFVAEICDGSVQGPPTYGLLPLAKTPGDWGHDLDQRVLARPFPLTEAWAWESQDDPRPAEEIEAAIEQVYDHGTIVLGTDGCGMYWHLVVTGPHRGHVWNICGEGAQPFGAEFGFTTGHSGFAGWVEHWDVSKWWWDAE</sequence>
<dbReference type="RefSeq" id="WP_151565943.1">
    <property type="nucleotide sequence ID" value="NZ_WBMT01000018.1"/>
</dbReference>
<dbReference type="OrthoDB" id="1190024at2"/>
<protein>
    <submittedName>
        <fullName evidence="2">SMI1/KNR4 family protein</fullName>
    </submittedName>
</protein>